<evidence type="ECO:0000313" key="4">
    <source>
        <dbReference type="EMBL" id="KPJ64882.1"/>
    </source>
</evidence>
<gene>
    <name evidence="4" type="ORF">AMK68_00165</name>
</gene>
<dbReference type="NCBIfam" id="TIGR01760">
    <property type="entry name" value="tape_meas_TP901"/>
    <property type="match status" value="1"/>
</dbReference>
<organism evidence="4 5">
    <name type="scientific">candidate division KD3-62 bacterium DG_56</name>
    <dbReference type="NCBI Taxonomy" id="1704032"/>
    <lineage>
        <taxon>Bacteria</taxon>
        <taxon>candidate division KD3-62</taxon>
    </lineage>
</organism>
<comment type="caution">
    <text evidence="4">The sequence shown here is derived from an EMBL/GenBank/DDBJ whole genome shotgun (WGS) entry which is preliminary data.</text>
</comment>
<dbReference type="PANTHER" id="PTHR37813">
    <property type="entry name" value="FELS-2 PROPHAGE PROTEIN"/>
    <property type="match status" value="1"/>
</dbReference>
<dbReference type="Proteomes" id="UP000052020">
    <property type="component" value="Unassembled WGS sequence"/>
</dbReference>
<keyword evidence="1" id="KW-1188">Viral release from host cell</keyword>
<evidence type="ECO:0000256" key="2">
    <source>
        <dbReference type="SAM" id="Phobius"/>
    </source>
</evidence>
<reference evidence="4 5" key="1">
    <citation type="journal article" date="2015" name="Microbiome">
        <title>Genomic resolution of linkages in carbon, nitrogen, and sulfur cycling among widespread estuary sediment bacteria.</title>
        <authorList>
            <person name="Baker B.J."/>
            <person name="Lazar C.S."/>
            <person name="Teske A.P."/>
            <person name="Dick G.J."/>
        </authorList>
    </citation>
    <scope>NUCLEOTIDE SEQUENCE [LARGE SCALE GENOMIC DNA]</scope>
    <source>
        <strain evidence="4">DG_56</strain>
    </source>
</reference>
<evidence type="ECO:0000256" key="1">
    <source>
        <dbReference type="ARBA" id="ARBA00022612"/>
    </source>
</evidence>
<dbReference type="AlphaFoldDB" id="A0A0S7XQW3"/>
<dbReference type="PATRIC" id="fig|1704032.3.peg.153"/>
<dbReference type="EMBL" id="LIZY01000003">
    <property type="protein sequence ID" value="KPJ64882.1"/>
    <property type="molecule type" value="Genomic_DNA"/>
</dbReference>
<dbReference type="Pfam" id="PF10145">
    <property type="entry name" value="PhageMin_Tail"/>
    <property type="match status" value="1"/>
</dbReference>
<keyword evidence="2" id="KW-1133">Transmembrane helix</keyword>
<accession>A0A0S7XQW3</accession>
<proteinExistence type="predicted"/>
<keyword evidence="2" id="KW-0812">Transmembrane</keyword>
<name>A0A0S7XQW3_9BACT</name>
<feature type="domain" description="Phage tail tape measure protein" evidence="3">
    <location>
        <begin position="103"/>
        <end position="246"/>
    </location>
</feature>
<feature type="transmembrane region" description="Helical" evidence="2">
    <location>
        <begin position="39"/>
        <end position="59"/>
    </location>
</feature>
<evidence type="ECO:0000259" key="3">
    <source>
        <dbReference type="Pfam" id="PF10145"/>
    </source>
</evidence>
<evidence type="ECO:0000313" key="5">
    <source>
        <dbReference type="Proteomes" id="UP000052020"/>
    </source>
</evidence>
<keyword evidence="2" id="KW-0472">Membrane</keyword>
<dbReference type="PANTHER" id="PTHR37813:SF1">
    <property type="entry name" value="FELS-2 PROPHAGE PROTEIN"/>
    <property type="match status" value="1"/>
</dbReference>
<protein>
    <recommendedName>
        <fullName evidence="3">Phage tail tape measure protein domain-containing protein</fullName>
    </recommendedName>
</protein>
<dbReference type="InterPro" id="IPR010090">
    <property type="entry name" value="Phage_tape_meas"/>
</dbReference>
<sequence length="795" mass="85425">MATKLELIISAVDKASGALGAIDKKAEGLGGKFAKMGKMAGVGLAAVGTAAVAVGVGLFKIGADFDKAYDKIIVGTGATGEALEGLKDDFRAVFKGVPTDMESASTAISDLNTRLGLTGKPLQQLSKQMLEMSRMTKTDLAQNIEEVTRVFGDWGVTAADQSLALDKLFRTTQATNVPIAELGRMMVQYGAPMRQLGFTFDQGAAMIAKFQKEGVNTELVMGSMRIALGKMARDGEPAIETFGRVTDQIKNAGSASEANKLALELFGARAGPDMAAAIREGRFAIDELVAGLEGSEGAILDTARQTESLSQKFTRFKNRVLVGIEPLAMGIFDGLAKLADLMERKLGPAVRWVSDAVSGFLVGFKRFNDPDVTSKGPFGFGEKLFVIFRTKVYPVLQDVADILKTKVIPAIKAIVPHIIEWYAIQWKVAKIVLPMLLDALDTLYDAFMLLYGNMLKPVVIPILEKIGKFLLDHKPLLMAVATAILLLTNPWLAVAAAIVLVLAKWDEISAFFIGIGEAISDFVDGVIETIEELPIIGKIFDALRQVVKDKIEAIISYLRGLVDFARELIGFFKHIFKGEWGAAWDSLKQMAKIALGLFLDWLELTFVGTLRSIFTGLGLWDWAKGAFQTFKTEASGFLNGVVDTVRGLGGDIAKALGDGLRAAKGYITGALNAILTAIERGANFLIQGINKLSSPLRTLGGAVSDVLGFFGAPRIPSIPELPKISVPRLQEGGEVLQSGMAVVHRGERFSGVGPGALPATVEAHVHIHTPFNLISPHDQKRAATLIAELLRGELR</sequence>